<comment type="subcellular location">
    <subcellularLocation>
        <location evidence="1">Membrane</location>
        <topology evidence="1">Multi-pass membrane protein</topology>
    </subcellularLocation>
</comment>
<dbReference type="Ensembl" id="ENSGAGT00000025547.1">
    <property type="protein sequence ID" value="ENSGAGP00000022422.1"/>
    <property type="gene ID" value="ENSGAGG00000016453.1"/>
</dbReference>
<feature type="transmembrane region" description="Helical" evidence="6">
    <location>
        <begin position="201"/>
        <end position="220"/>
    </location>
</feature>
<reference evidence="9" key="1">
    <citation type="journal article" date="2017" name="PLoS ONE">
        <title>The Agassiz's desert tortoise genome provides a resource for the conservation of a threatened species.</title>
        <authorList>
            <person name="Tollis M."/>
            <person name="DeNardo D.F."/>
            <person name="Cornelius J.A."/>
            <person name="Dolby G.A."/>
            <person name="Edwards T."/>
            <person name="Henen B.T."/>
            <person name="Karl A.E."/>
            <person name="Murphy R.W."/>
            <person name="Kusumi K."/>
        </authorList>
    </citation>
    <scope>NUCLEOTIDE SEQUENCE [LARGE SCALE GENOMIC DNA]</scope>
</reference>
<evidence type="ECO:0000313" key="8">
    <source>
        <dbReference type="Ensembl" id="ENSGAGP00000022422.1"/>
    </source>
</evidence>
<protein>
    <recommendedName>
        <fullName evidence="10">Solute carrier family 39 member 1</fullName>
    </recommendedName>
</protein>
<keyword evidence="4 6" id="KW-0472">Membrane</keyword>
<keyword evidence="7" id="KW-0732">Signal</keyword>
<feature type="region of interest" description="Disordered" evidence="5">
    <location>
        <begin position="35"/>
        <end position="64"/>
    </location>
</feature>
<feature type="transmembrane region" description="Helical" evidence="6">
    <location>
        <begin position="323"/>
        <end position="342"/>
    </location>
</feature>
<evidence type="ECO:0000256" key="6">
    <source>
        <dbReference type="SAM" id="Phobius"/>
    </source>
</evidence>
<dbReference type="STRING" id="38772.ENSGAGP00000022422"/>
<evidence type="ECO:0000256" key="3">
    <source>
        <dbReference type="ARBA" id="ARBA00022989"/>
    </source>
</evidence>
<feature type="transmembrane region" description="Helical" evidence="6">
    <location>
        <begin position="129"/>
        <end position="150"/>
    </location>
</feature>
<feature type="signal peptide" evidence="7">
    <location>
        <begin position="1"/>
        <end position="23"/>
    </location>
</feature>
<keyword evidence="3 6" id="KW-1133">Transmembrane helix</keyword>
<organism evidence="8 9">
    <name type="scientific">Gopherus agassizii</name>
    <name type="common">Agassiz's desert tortoise</name>
    <dbReference type="NCBI Taxonomy" id="38772"/>
    <lineage>
        <taxon>Eukaryota</taxon>
        <taxon>Metazoa</taxon>
        <taxon>Chordata</taxon>
        <taxon>Craniata</taxon>
        <taxon>Vertebrata</taxon>
        <taxon>Euteleostomi</taxon>
        <taxon>Archelosauria</taxon>
        <taxon>Testudinata</taxon>
        <taxon>Testudines</taxon>
        <taxon>Cryptodira</taxon>
        <taxon>Durocryptodira</taxon>
        <taxon>Testudinoidea</taxon>
        <taxon>Testudinidae</taxon>
        <taxon>Gopherus</taxon>
    </lineage>
</organism>
<evidence type="ECO:0000256" key="7">
    <source>
        <dbReference type="SAM" id="SignalP"/>
    </source>
</evidence>
<dbReference type="Pfam" id="PF02535">
    <property type="entry name" value="Zip"/>
    <property type="match status" value="2"/>
</dbReference>
<dbReference type="GO" id="GO:0005385">
    <property type="term" value="F:zinc ion transmembrane transporter activity"/>
    <property type="evidence" value="ECO:0007669"/>
    <property type="project" value="TreeGrafter"/>
</dbReference>
<feature type="transmembrane region" description="Helical" evidence="6">
    <location>
        <begin position="256"/>
        <end position="281"/>
    </location>
</feature>
<evidence type="ECO:0000256" key="2">
    <source>
        <dbReference type="ARBA" id="ARBA00022692"/>
    </source>
</evidence>
<feature type="transmembrane region" description="Helical" evidence="6">
    <location>
        <begin position="227"/>
        <end position="250"/>
    </location>
</feature>
<evidence type="ECO:0000313" key="9">
    <source>
        <dbReference type="Proteomes" id="UP000291020"/>
    </source>
</evidence>
<dbReference type="GO" id="GO:0005886">
    <property type="term" value="C:plasma membrane"/>
    <property type="evidence" value="ECO:0007669"/>
    <property type="project" value="TreeGrafter"/>
</dbReference>
<dbReference type="PANTHER" id="PTHR11040">
    <property type="entry name" value="ZINC/IRON TRANSPORTER"/>
    <property type="match status" value="1"/>
</dbReference>
<evidence type="ECO:0008006" key="10">
    <source>
        <dbReference type="Google" id="ProtNLM"/>
    </source>
</evidence>
<keyword evidence="9" id="KW-1185">Reference proteome</keyword>
<accession>A0A452I4I6</accession>
<proteinExistence type="predicted"/>
<name>A0A452I4I6_9SAUR</name>
<feature type="chain" id="PRO_5019510156" description="Solute carrier family 39 member 1" evidence="7">
    <location>
        <begin position="24"/>
        <end position="343"/>
    </location>
</feature>
<reference evidence="8" key="2">
    <citation type="submission" date="2025-08" db="UniProtKB">
        <authorList>
            <consortium name="Ensembl"/>
        </authorList>
    </citation>
    <scope>IDENTIFICATION</scope>
</reference>
<dbReference type="AlphaFoldDB" id="A0A452I4I6"/>
<dbReference type="Proteomes" id="UP000291020">
    <property type="component" value="Unassembled WGS sequence"/>
</dbReference>
<reference evidence="8" key="3">
    <citation type="submission" date="2025-09" db="UniProtKB">
        <authorList>
            <consortium name="Ensembl"/>
        </authorList>
    </citation>
    <scope>IDENTIFICATION</scope>
</reference>
<feature type="transmembrane region" description="Helical" evidence="6">
    <location>
        <begin position="87"/>
        <end position="108"/>
    </location>
</feature>
<evidence type="ECO:0000256" key="4">
    <source>
        <dbReference type="ARBA" id="ARBA00023136"/>
    </source>
</evidence>
<sequence>MRSLLVAKLGCLFGLLLLPLLCGLLPVRLRGAGGCGPRSPGGGTRTGSRGPESPGGGTGSRPSGWGLPAGGCDADYSLFGAGTRGRWRSFVGCVAGGIFLAACLLDIVPDSLSDMREELRSQRITVDFPFPEFVLTLGFLLVLVIEHVVLDCSERRAGEATPLLSCGEATPQPAGIGEWVVETGVPHLPADFRAHSSFRSFVLFLSLSVHSLFEGLAVGLQDTESKVLQICIAILVHKSVIAVSLSLLLLQSQVPTRWFVVLIGTFALMSPLGIAVGIVMMQNPGPSSTMAQCLLEGIAAGTFIYITFLEILPHELSSPMCRLPKVLSMLLGFSVMAALRFLG</sequence>
<feature type="transmembrane region" description="Helical" evidence="6">
    <location>
        <begin position="293"/>
        <end position="311"/>
    </location>
</feature>
<dbReference type="PANTHER" id="PTHR11040:SF214">
    <property type="entry name" value="SOLUTE CARRIER FAMILY 39 (ZINC TRANSPORTER), MEMBER 1"/>
    <property type="match status" value="1"/>
</dbReference>
<feature type="compositionally biased region" description="Gly residues" evidence="5">
    <location>
        <begin position="35"/>
        <end position="45"/>
    </location>
</feature>
<evidence type="ECO:0000256" key="5">
    <source>
        <dbReference type="SAM" id="MobiDB-lite"/>
    </source>
</evidence>
<evidence type="ECO:0000256" key="1">
    <source>
        <dbReference type="ARBA" id="ARBA00004141"/>
    </source>
</evidence>
<keyword evidence="2 6" id="KW-0812">Transmembrane</keyword>
<dbReference type="InterPro" id="IPR003689">
    <property type="entry name" value="ZIP"/>
</dbReference>